<dbReference type="PANTHER" id="PTHR30336">
    <property type="entry name" value="INNER MEMBRANE PROTEIN, PROBABLE PERMEASE"/>
    <property type="match status" value="1"/>
</dbReference>
<name>A0ABT3Z456_9HYPH</name>
<dbReference type="Pfam" id="PF02698">
    <property type="entry name" value="DUF218"/>
    <property type="match status" value="1"/>
</dbReference>
<dbReference type="Proteomes" id="UP001073227">
    <property type="component" value="Unassembled WGS sequence"/>
</dbReference>
<evidence type="ECO:0000313" key="3">
    <source>
        <dbReference type="Proteomes" id="UP001073227"/>
    </source>
</evidence>
<reference evidence="2" key="1">
    <citation type="submission" date="2022-10" db="EMBL/GenBank/DDBJ databases">
        <title>Hoeflea sp. G2-23, isolated from marine algae.</title>
        <authorList>
            <person name="Kristyanto S."/>
            <person name="Kim J.M."/>
            <person name="Jeon C.O."/>
        </authorList>
    </citation>
    <scope>NUCLEOTIDE SEQUENCE</scope>
    <source>
        <strain evidence="2">G2-23</strain>
    </source>
</reference>
<sequence length="220" mass="23686">MAISDVLVMQKARILWDYHDTGTPLAAADAIIGLGSYDLRVADRCAELFLSGLAPRVVFAGAMGNWTRGMFASSEAHAFADRAIALGVPAGVISLEPKSTNIAENISFVRALLPDAQQVIWVTKPQTRRRVSATLLVNWPEVTSMIAAPAHDLAAQPSAHHPLEALISEMVGDVWRMAAYTKKGFQASQPLPPAVRIAFDTLVTAGFTHHLPPGVRSLEQ</sequence>
<dbReference type="InterPro" id="IPR003848">
    <property type="entry name" value="DUF218"/>
</dbReference>
<dbReference type="InterPro" id="IPR051599">
    <property type="entry name" value="Cell_Envelope_Assoc"/>
</dbReference>
<dbReference type="EMBL" id="JAOVZR010000001">
    <property type="protein sequence ID" value="MCY0146547.1"/>
    <property type="molecule type" value="Genomic_DNA"/>
</dbReference>
<dbReference type="CDD" id="cd06259">
    <property type="entry name" value="YdcF-like"/>
    <property type="match status" value="1"/>
</dbReference>
<protein>
    <submittedName>
        <fullName evidence="2">YdcF family protein</fullName>
    </submittedName>
</protein>
<comment type="caution">
    <text evidence="2">The sequence shown here is derived from an EMBL/GenBank/DDBJ whole genome shotgun (WGS) entry which is preliminary data.</text>
</comment>
<proteinExistence type="predicted"/>
<organism evidence="2 3">
    <name type="scientific">Hoeflea algicola</name>
    <dbReference type="NCBI Taxonomy" id="2983763"/>
    <lineage>
        <taxon>Bacteria</taxon>
        <taxon>Pseudomonadati</taxon>
        <taxon>Pseudomonadota</taxon>
        <taxon>Alphaproteobacteria</taxon>
        <taxon>Hyphomicrobiales</taxon>
        <taxon>Rhizobiaceae</taxon>
        <taxon>Hoeflea</taxon>
    </lineage>
</organism>
<dbReference type="PANTHER" id="PTHR30336:SF20">
    <property type="entry name" value="DUF218 DOMAIN-CONTAINING PROTEIN"/>
    <property type="match status" value="1"/>
</dbReference>
<keyword evidence="3" id="KW-1185">Reference proteome</keyword>
<dbReference type="RefSeq" id="WP_267652207.1">
    <property type="nucleotide sequence ID" value="NZ_JAOVZR010000001.1"/>
</dbReference>
<dbReference type="Gene3D" id="3.40.50.620">
    <property type="entry name" value="HUPs"/>
    <property type="match status" value="1"/>
</dbReference>
<dbReference type="InterPro" id="IPR014729">
    <property type="entry name" value="Rossmann-like_a/b/a_fold"/>
</dbReference>
<accession>A0ABT3Z456</accession>
<feature type="domain" description="DUF218" evidence="1">
    <location>
        <begin position="29"/>
        <end position="172"/>
    </location>
</feature>
<gene>
    <name evidence="2" type="ORF">OEG84_02135</name>
</gene>
<evidence type="ECO:0000259" key="1">
    <source>
        <dbReference type="Pfam" id="PF02698"/>
    </source>
</evidence>
<evidence type="ECO:0000313" key="2">
    <source>
        <dbReference type="EMBL" id="MCY0146547.1"/>
    </source>
</evidence>